<evidence type="ECO:0000256" key="4">
    <source>
        <dbReference type="ARBA" id="ARBA00023040"/>
    </source>
</evidence>
<proteinExistence type="inferred from homology"/>
<dbReference type="SUPFAM" id="SSF81321">
    <property type="entry name" value="Family A G protein-coupled receptor-like"/>
    <property type="match status" value="1"/>
</dbReference>
<comment type="subcellular location">
    <subcellularLocation>
        <location evidence="1">Membrane</location>
        <topology evidence="1">Multi-pass membrane protein</topology>
    </subcellularLocation>
</comment>
<evidence type="ECO:0000313" key="11">
    <source>
        <dbReference type="EMBL" id="KAJ8038092.1"/>
    </source>
</evidence>
<protein>
    <submittedName>
        <fullName evidence="11">Orexin receptor type 1</fullName>
    </submittedName>
</protein>
<keyword evidence="7 8" id="KW-0807">Transducer</keyword>
<keyword evidence="12" id="KW-1185">Reference proteome</keyword>
<dbReference type="CDD" id="cd00637">
    <property type="entry name" value="7tm_classA_rhodopsin-like"/>
    <property type="match status" value="1"/>
</dbReference>
<keyword evidence="6 8" id="KW-0675">Receptor</keyword>
<feature type="transmembrane region" description="Helical" evidence="9">
    <location>
        <begin position="56"/>
        <end position="77"/>
    </location>
</feature>
<comment type="caution">
    <text evidence="11">The sequence shown here is derived from an EMBL/GenBank/DDBJ whole genome shotgun (WGS) entry which is preliminary data.</text>
</comment>
<feature type="transmembrane region" description="Helical" evidence="9">
    <location>
        <begin position="177"/>
        <end position="196"/>
    </location>
</feature>
<dbReference type="EMBL" id="JAIZAY010000008">
    <property type="protein sequence ID" value="KAJ8038092.1"/>
    <property type="molecule type" value="Genomic_DNA"/>
</dbReference>
<dbReference type="OrthoDB" id="5967898at2759"/>
<evidence type="ECO:0000313" key="12">
    <source>
        <dbReference type="Proteomes" id="UP001152320"/>
    </source>
</evidence>
<dbReference type="PANTHER" id="PTHR24243:SF208">
    <property type="entry name" value="PYROKININ-1 RECEPTOR"/>
    <property type="match status" value="1"/>
</dbReference>
<dbReference type="Pfam" id="PF00001">
    <property type="entry name" value="7tm_1"/>
    <property type="match status" value="1"/>
</dbReference>
<evidence type="ECO:0000256" key="6">
    <source>
        <dbReference type="ARBA" id="ARBA00023170"/>
    </source>
</evidence>
<evidence type="ECO:0000256" key="7">
    <source>
        <dbReference type="ARBA" id="ARBA00023224"/>
    </source>
</evidence>
<feature type="transmembrane region" description="Helical" evidence="9">
    <location>
        <begin position="138"/>
        <end position="156"/>
    </location>
</feature>
<keyword evidence="4 8" id="KW-0297">G-protein coupled receptor</keyword>
<sequence length="431" mass="48776">MYSFNKAETTTSSTIQVTTESSFPDDDCDNYTIDFDYYGEEFLLSYTRSFDVFEMVILPVIALVGLSANSSFLFVIWRIRSMRTNLNKYLIALAMVDISLFVFGLSERYLRYASPIIFDYHSMILGLAGCPFNLSIEVPYYSSLMLVTLISFERYYAVCKPLSHRTLIGGKRTRRQIIGACALAVFFVLLLVPYRGVSTWVCVTYPQNGKYDHFPRKVILCNSDNRYVVTISQVIQALPFYTTLVASSYFYIRIVYVLMHWEKSKPAEMSNGIVNETYQNETLTSSSSATMTYCASNEMVSSVPSISSTLVSEDFSSKDNILSDISKGNDISIASQQLRKKSRANQRAVTKMLVINGCVFFFCNSPIQFYFTLSSILKLFEVNLIASDAVLTILQVLLYANSAINPFIYGVTNASYRAAFKKALLPWLNKN</sequence>
<feature type="transmembrane region" description="Helical" evidence="9">
    <location>
        <begin position="89"/>
        <end position="106"/>
    </location>
</feature>
<gene>
    <name evidence="11" type="ORF">HOLleu_19070</name>
</gene>
<dbReference type="InterPro" id="IPR000276">
    <property type="entry name" value="GPCR_Rhodpsn"/>
</dbReference>
<keyword evidence="2 8" id="KW-0812">Transmembrane</keyword>
<name>A0A9Q1C481_HOLLE</name>
<keyword evidence="3 9" id="KW-1133">Transmembrane helix</keyword>
<dbReference type="PRINTS" id="PR00237">
    <property type="entry name" value="GPCRRHODOPSN"/>
</dbReference>
<feature type="domain" description="G-protein coupled receptors family 1 profile" evidence="10">
    <location>
        <begin position="68"/>
        <end position="409"/>
    </location>
</feature>
<feature type="transmembrane region" description="Helical" evidence="9">
    <location>
        <begin position="348"/>
        <end position="371"/>
    </location>
</feature>
<feature type="transmembrane region" description="Helical" evidence="9">
    <location>
        <begin position="391"/>
        <end position="412"/>
    </location>
</feature>
<dbReference type="PANTHER" id="PTHR24243">
    <property type="entry name" value="G-PROTEIN COUPLED RECEPTOR"/>
    <property type="match status" value="1"/>
</dbReference>
<feature type="transmembrane region" description="Helical" evidence="9">
    <location>
        <begin position="238"/>
        <end position="259"/>
    </location>
</feature>
<dbReference type="Proteomes" id="UP001152320">
    <property type="component" value="Chromosome 8"/>
</dbReference>
<dbReference type="PROSITE" id="PS50262">
    <property type="entry name" value="G_PROTEIN_RECEP_F1_2"/>
    <property type="match status" value="1"/>
</dbReference>
<evidence type="ECO:0000256" key="8">
    <source>
        <dbReference type="RuleBase" id="RU000688"/>
    </source>
</evidence>
<dbReference type="Gene3D" id="1.20.1070.10">
    <property type="entry name" value="Rhodopsin 7-helix transmembrane proteins"/>
    <property type="match status" value="1"/>
</dbReference>
<evidence type="ECO:0000256" key="9">
    <source>
        <dbReference type="SAM" id="Phobius"/>
    </source>
</evidence>
<dbReference type="PROSITE" id="PS00237">
    <property type="entry name" value="G_PROTEIN_RECEP_F1_1"/>
    <property type="match status" value="1"/>
</dbReference>
<dbReference type="GO" id="GO:0004930">
    <property type="term" value="F:G protein-coupled receptor activity"/>
    <property type="evidence" value="ECO:0007669"/>
    <property type="project" value="UniProtKB-KW"/>
</dbReference>
<organism evidence="11 12">
    <name type="scientific">Holothuria leucospilota</name>
    <name type="common">Black long sea cucumber</name>
    <name type="synonym">Mertensiothuria leucospilota</name>
    <dbReference type="NCBI Taxonomy" id="206669"/>
    <lineage>
        <taxon>Eukaryota</taxon>
        <taxon>Metazoa</taxon>
        <taxon>Echinodermata</taxon>
        <taxon>Eleutherozoa</taxon>
        <taxon>Echinozoa</taxon>
        <taxon>Holothuroidea</taxon>
        <taxon>Aspidochirotacea</taxon>
        <taxon>Aspidochirotida</taxon>
        <taxon>Holothuriidae</taxon>
        <taxon>Holothuria</taxon>
    </lineage>
</organism>
<evidence type="ECO:0000259" key="10">
    <source>
        <dbReference type="PROSITE" id="PS50262"/>
    </source>
</evidence>
<evidence type="ECO:0000256" key="5">
    <source>
        <dbReference type="ARBA" id="ARBA00023136"/>
    </source>
</evidence>
<evidence type="ECO:0000256" key="2">
    <source>
        <dbReference type="ARBA" id="ARBA00022692"/>
    </source>
</evidence>
<comment type="similarity">
    <text evidence="8">Belongs to the G-protein coupled receptor 1 family.</text>
</comment>
<reference evidence="11" key="1">
    <citation type="submission" date="2021-10" db="EMBL/GenBank/DDBJ databases">
        <title>Tropical sea cucumber genome reveals ecological adaptation and Cuvierian tubules defense mechanism.</title>
        <authorList>
            <person name="Chen T."/>
        </authorList>
    </citation>
    <scope>NUCLEOTIDE SEQUENCE</scope>
    <source>
        <strain evidence="11">Nanhai2018</strain>
        <tissue evidence="11">Muscle</tissue>
    </source>
</reference>
<dbReference type="GO" id="GO:0005886">
    <property type="term" value="C:plasma membrane"/>
    <property type="evidence" value="ECO:0007669"/>
    <property type="project" value="TreeGrafter"/>
</dbReference>
<keyword evidence="5 9" id="KW-0472">Membrane</keyword>
<accession>A0A9Q1C481</accession>
<evidence type="ECO:0000256" key="3">
    <source>
        <dbReference type="ARBA" id="ARBA00022989"/>
    </source>
</evidence>
<dbReference type="InterPro" id="IPR017452">
    <property type="entry name" value="GPCR_Rhodpsn_7TM"/>
</dbReference>
<evidence type="ECO:0000256" key="1">
    <source>
        <dbReference type="ARBA" id="ARBA00004141"/>
    </source>
</evidence>
<dbReference type="AlphaFoldDB" id="A0A9Q1C481"/>